<reference evidence="11" key="1">
    <citation type="submission" date="2020-11" db="EMBL/GenBank/DDBJ databases">
        <authorList>
            <person name="Tran Van P."/>
        </authorList>
    </citation>
    <scope>NUCLEOTIDE SEQUENCE</scope>
</reference>
<dbReference type="GO" id="GO:0005737">
    <property type="term" value="C:cytoplasm"/>
    <property type="evidence" value="ECO:0007669"/>
    <property type="project" value="UniProtKB-SubCell"/>
</dbReference>
<dbReference type="GO" id="GO:0000796">
    <property type="term" value="C:condensin complex"/>
    <property type="evidence" value="ECO:0007669"/>
    <property type="project" value="InterPro"/>
</dbReference>
<dbReference type="PANTHER" id="PTHR13108">
    <property type="entry name" value="CONDENSIN COMPLEX SUBUNIT 2"/>
    <property type="match status" value="1"/>
</dbReference>
<dbReference type="EMBL" id="OC862675">
    <property type="protein sequence ID" value="CAD7630429.1"/>
    <property type="molecule type" value="Genomic_DNA"/>
</dbReference>
<evidence type="ECO:0000256" key="7">
    <source>
        <dbReference type="ARBA" id="ARBA00022618"/>
    </source>
</evidence>
<evidence type="ECO:0000313" key="11">
    <source>
        <dbReference type="EMBL" id="CAD7630429.1"/>
    </source>
</evidence>
<dbReference type="Pfam" id="PF05786">
    <property type="entry name" value="Cnd2"/>
    <property type="match status" value="1"/>
</dbReference>
<dbReference type="GO" id="GO:0051301">
    <property type="term" value="P:cell division"/>
    <property type="evidence" value="ECO:0007669"/>
    <property type="project" value="UniProtKB-KW"/>
</dbReference>
<evidence type="ECO:0000256" key="10">
    <source>
        <dbReference type="ARBA" id="ARBA00023306"/>
    </source>
</evidence>
<dbReference type="GO" id="GO:0003682">
    <property type="term" value="F:chromatin binding"/>
    <property type="evidence" value="ECO:0007669"/>
    <property type="project" value="TreeGrafter"/>
</dbReference>
<dbReference type="InterPro" id="IPR022816">
    <property type="entry name" value="Condensin_barren_su2"/>
</dbReference>
<comment type="subcellular location">
    <subcellularLocation>
        <location evidence="1">Chromosome</location>
    </subcellularLocation>
    <subcellularLocation>
        <location evidence="2">Cytoplasm</location>
    </subcellularLocation>
</comment>
<keyword evidence="5" id="KW-0158">Chromosome</keyword>
<sequence length="234" mass="26196">MAGNDQRLKVLTLQKWHQNKSELKLPADHGFDPKVLARSFIKPESIFQCAKSHEDVMDATLNSNDDSYGAPVSPGVERYDYDDDDIPTGGFTDPLELGHSVPLSQLNTNAFTGDNLVEQPYDLQNIHIDFAKFAKKMDVKRLKRAMWDVISPLNPPTTPLTPEANRPMSPETISFTTLYKDLPPKITPVMAQNLSTPIAFVTLLHLCNERNLKLVGTEDLSDFVIQTEVLCNTN</sequence>
<proteinExistence type="inferred from homology"/>
<evidence type="ECO:0000313" key="12">
    <source>
        <dbReference type="Proteomes" id="UP000759131"/>
    </source>
</evidence>
<keyword evidence="6" id="KW-0963">Cytoplasm</keyword>
<evidence type="ECO:0000256" key="1">
    <source>
        <dbReference type="ARBA" id="ARBA00004286"/>
    </source>
</evidence>
<dbReference type="OrthoDB" id="6512194at2759"/>
<protein>
    <recommendedName>
        <fullName evidence="4">Condensin complex subunit 2</fullName>
    </recommendedName>
</protein>
<keyword evidence="10" id="KW-0131">Cell cycle</keyword>
<evidence type="ECO:0000256" key="2">
    <source>
        <dbReference type="ARBA" id="ARBA00004496"/>
    </source>
</evidence>
<dbReference type="GO" id="GO:0007076">
    <property type="term" value="P:mitotic chromosome condensation"/>
    <property type="evidence" value="ECO:0007669"/>
    <property type="project" value="InterPro"/>
</dbReference>
<dbReference type="PANTHER" id="PTHR13108:SF9">
    <property type="entry name" value="CONDENSIN COMPLEX SUBUNIT 2"/>
    <property type="match status" value="1"/>
</dbReference>
<comment type="similarity">
    <text evidence="3">Belongs to the CND2 (condensin subunit 2) family.</text>
</comment>
<keyword evidence="9" id="KW-0226">DNA condensation</keyword>
<evidence type="ECO:0000256" key="6">
    <source>
        <dbReference type="ARBA" id="ARBA00022490"/>
    </source>
</evidence>
<name>A0A7R9KXZ7_9ACAR</name>
<dbReference type="Proteomes" id="UP000759131">
    <property type="component" value="Unassembled WGS sequence"/>
</dbReference>
<evidence type="ECO:0000256" key="4">
    <source>
        <dbReference type="ARBA" id="ARBA00016065"/>
    </source>
</evidence>
<keyword evidence="8" id="KW-0498">Mitosis</keyword>
<organism evidence="11">
    <name type="scientific">Medioppia subpectinata</name>
    <dbReference type="NCBI Taxonomy" id="1979941"/>
    <lineage>
        <taxon>Eukaryota</taxon>
        <taxon>Metazoa</taxon>
        <taxon>Ecdysozoa</taxon>
        <taxon>Arthropoda</taxon>
        <taxon>Chelicerata</taxon>
        <taxon>Arachnida</taxon>
        <taxon>Acari</taxon>
        <taxon>Acariformes</taxon>
        <taxon>Sarcoptiformes</taxon>
        <taxon>Oribatida</taxon>
        <taxon>Brachypylina</taxon>
        <taxon>Oppioidea</taxon>
        <taxon>Oppiidae</taxon>
        <taxon>Medioppia</taxon>
    </lineage>
</organism>
<accession>A0A7R9KXZ7</accession>
<keyword evidence="12" id="KW-1185">Reference proteome</keyword>
<evidence type="ECO:0000256" key="5">
    <source>
        <dbReference type="ARBA" id="ARBA00022454"/>
    </source>
</evidence>
<evidence type="ECO:0000256" key="8">
    <source>
        <dbReference type="ARBA" id="ARBA00022776"/>
    </source>
</evidence>
<dbReference type="AlphaFoldDB" id="A0A7R9KXZ7"/>
<gene>
    <name evidence="11" type="ORF">OSB1V03_LOCUS10842</name>
</gene>
<evidence type="ECO:0000256" key="3">
    <source>
        <dbReference type="ARBA" id="ARBA00009471"/>
    </source>
</evidence>
<evidence type="ECO:0000256" key="9">
    <source>
        <dbReference type="ARBA" id="ARBA00023067"/>
    </source>
</evidence>
<dbReference type="EMBL" id="CAJPIZ010008100">
    <property type="protein sequence ID" value="CAG2110859.1"/>
    <property type="molecule type" value="Genomic_DNA"/>
</dbReference>
<keyword evidence="7" id="KW-0132">Cell division</keyword>